<evidence type="ECO:0000313" key="1">
    <source>
        <dbReference type="EMBL" id="KAK2556696.1"/>
    </source>
</evidence>
<dbReference type="EMBL" id="JARQWQ010000054">
    <property type="protein sequence ID" value="KAK2556696.1"/>
    <property type="molecule type" value="Genomic_DNA"/>
</dbReference>
<sequence>MMKLGLGQLCQYLARSQFLSKTHAWPRLRSHEIRRSLLKDPVYNDTITEEANHEDSGEDY</sequence>
<dbReference type="AlphaFoldDB" id="A0AAD9V0H6"/>
<dbReference type="Proteomes" id="UP001249851">
    <property type="component" value="Unassembled WGS sequence"/>
</dbReference>
<reference evidence="1" key="1">
    <citation type="journal article" date="2023" name="G3 (Bethesda)">
        <title>Whole genome assembly and annotation of the endangered Caribbean coral Acropora cervicornis.</title>
        <authorList>
            <person name="Selwyn J.D."/>
            <person name="Vollmer S.V."/>
        </authorList>
    </citation>
    <scope>NUCLEOTIDE SEQUENCE</scope>
    <source>
        <strain evidence="1">K2</strain>
    </source>
</reference>
<comment type="caution">
    <text evidence="1">The sequence shown here is derived from an EMBL/GenBank/DDBJ whole genome shotgun (WGS) entry which is preliminary data.</text>
</comment>
<gene>
    <name evidence="1" type="ORF">P5673_021249</name>
</gene>
<reference evidence="1" key="2">
    <citation type="journal article" date="2023" name="Science">
        <title>Genomic signatures of disease resistance in endangered staghorn corals.</title>
        <authorList>
            <person name="Vollmer S.V."/>
            <person name="Selwyn J.D."/>
            <person name="Despard B.A."/>
            <person name="Roesel C.L."/>
        </authorList>
    </citation>
    <scope>NUCLEOTIDE SEQUENCE</scope>
    <source>
        <strain evidence="1">K2</strain>
    </source>
</reference>
<organism evidence="1 2">
    <name type="scientific">Acropora cervicornis</name>
    <name type="common">Staghorn coral</name>
    <dbReference type="NCBI Taxonomy" id="6130"/>
    <lineage>
        <taxon>Eukaryota</taxon>
        <taxon>Metazoa</taxon>
        <taxon>Cnidaria</taxon>
        <taxon>Anthozoa</taxon>
        <taxon>Hexacorallia</taxon>
        <taxon>Scleractinia</taxon>
        <taxon>Astrocoeniina</taxon>
        <taxon>Acroporidae</taxon>
        <taxon>Acropora</taxon>
    </lineage>
</organism>
<accession>A0AAD9V0H6</accession>
<evidence type="ECO:0000313" key="2">
    <source>
        <dbReference type="Proteomes" id="UP001249851"/>
    </source>
</evidence>
<protein>
    <submittedName>
        <fullName evidence="1">Uncharacterized protein</fullName>
    </submittedName>
</protein>
<name>A0AAD9V0H6_ACRCE</name>
<keyword evidence="2" id="KW-1185">Reference proteome</keyword>
<proteinExistence type="predicted"/>